<protein>
    <submittedName>
        <fullName evidence="1">Uncharacterized protein</fullName>
    </submittedName>
</protein>
<comment type="caution">
    <text evidence="1">The sequence shown here is derived from an EMBL/GenBank/DDBJ whole genome shotgun (WGS) entry which is preliminary data.</text>
</comment>
<dbReference type="OrthoDB" id="2479067at2759"/>
<organism evidence="1 2">
    <name type="scientific">Gigaspora margarita</name>
    <dbReference type="NCBI Taxonomy" id="4874"/>
    <lineage>
        <taxon>Eukaryota</taxon>
        <taxon>Fungi</taxon>
        <taxon>Fungi incertae sedis</taxon>
        <taxon>Mucoromycota</taxon>
        <taxon>Glomeromycotina</taxon>
        <taxon>Glomeromycetes</taxon>
        <taxon>Diversisporales</taxon>
        <taxon>Gigasporaceae</taxon>
        <taxon>Gigaspora</taxon>
    </lineage>
</organism>
<reference evidence="1 2" key="1">
    <citation type="journal article" date="2019" name="Environ. Microbiol.">
        <title>At the nexus of three kingdoms: the genome of the mycorrhizal fungus Gigaspora margarita provides insights into plant, endobacterial and fungal interactions.</title>
        <authorList>
            <person name="Venice F."/>
            <person name="Ghignone S."/>
            <person name="Salvioli di Fossalunga A."/>
            <person name="Amselem J."/>
            <person name="Novero M."/>
            <person name="Xianan X."/>
            <person name="Sedzielewska Toro K."/>
            <person name="Morin E."/>
            <person name="Lipzen A."/>
            <person name="Grigoriev I.V."/>
            <person name="Henrissat B."/>
            <person name="Martin F.M."/>
            <person name="Bonfante P."/>
        </authorList>
    </citation>
    <scope>NUCLEOTIDE SEQUENCE [LARGE SCALE GENOMIC DNA]</scope>
    <source>
        <strain evidence="1 2">BEG34</strain>
    </source>
</reference>
<sequence>MLSKENLDDDMLNEVISNEDILSKENWDNNMLSEESSDEDMLKNNSMFGEDGSDREFVNKSLNAKKTASINREFVPYFKNITEALMFSWIKKYNICRLK</sequence>
<gene>
    <name evidence="1" type="ORF">F8M41_012837</name>
</gene>
<evidence type="ECO:0000313" key="1">
    <source>
        <dbReference type="EMBL" id="KAF0374649.1"/>
    </source>
</evidence>
<name>A0A8H3WZF7_GIGMA</name>
<dbReference type="Proteomes" id="UP000439903">
    <property type="component" value="Unassembled WGS sequence"/>
</dbReference>
<dbReference type="EMBL" id="WTPW01002608">
    <property type="protein sequence ID" value="KAF0374649.1"/>
    <property type="molecule type" value="Genomic_DNA"/>
</dbReference>
<accession>A0A8H3WZF7</accession>
<evidence type="ECO:0000313" key="2">
    <source>
        <dbReference type="Proteomes" id="UP000439903"/>
    </source>
</evidence>
<keyword evidence="2" id="KW-1185">Reference proteome</keyword>
<proteinExistence type="predicted"/>
<dbReference type="AlphaFoldDB" id="A0A8H3WZF7"/>